<dbReference type="Proteomes" id="UP000326396">
    <property type="component" value="Linkage Group LG4"/>
</dbReference>
<accession>A0A5N6MWA0</accession>
<evidence type="ECO:0000313" key="2">
    <source>
        <dbReference type="Proteomes" id="UP000326396"/>
    </source>
</evidence>
<comment type="caution">
    <text evidence="1">The sequence shown here is derived from an EMBL/GenBank/DDBJ whole genome shotgun (WGS) entry which is preliminary data.</text>
</comment>
<name>A0A5N6MWA0_9ASTR</name>
<sequence>MQLYEEIFCDQSSSPLAYAAYPPHQQTMETTLAHEVSIGDKIRLFIRENASEPWFRRWENTVTLSEATLLCSSSSNLTVVITG</sequence>
<proteinExistence type="predicted"/>
<protein>
    <submittedName>
        <fullName evidence="1">Uncharacterized protein</fullName>
    </submittedName>
</protein>
<evidence type="ECO:0000313" key="1">
    <source>
        <dbReference type="EMBL" id="KAD4178174.1"/>
    </source>
</evidence>
<reference evidence="1 2" key="1">
    <citation type="submission" date="2019-05" db="EMBL/GenBank/DDBJ databases">
        <title>Mikania micrantha, genome provides insights into the molecular mechanism of rapid growth.</title>
        <authorList>
            <person name="Liu B."/>
        </authorList>
    </citation>
    <scope>NUCLEOTIDE SEQUENCE [LARGE SCALE GENOMIC DNA]</scope>
    <source>
        <strain evidence="1">NLD-2019</strain>
        <tissue evidence="1">Leaf</tissue>
    </source>
</reference>
<dbReference type="EMBL" id="SZYD01000014">
    <property type="protein sequence ID" value="KAD4178174.1"/>
    <property type="molecule type" value="Genomic_DNA"/>
</dbReference>
<dbReference type="AlphaFoldDB" id="A0A5N6MWA0"/>
<keyword evidence="2" id="KW-1185">Reference proteome</keyword>
<dbReference type="OrthoDB" id="10552356at2759"/>
<organism evidence="1 2">
    <name type="scientific">Mikania micrantha</name>
    <name type="common">bitter vine</name>
    <dbReference type="NCBI Taxonomy" id="192012"/>
    <lineage>
        <taxon>Eukaryota</taxon>
        <taxon>Viridiplantae</taxon>
        <taxon>Streptophyta</taxon>
        <taxon>Embryophyta</taxon>
        <taxon>Tracheophyta</taxon>
        <taxon>Spermatophyta</taxon>
        <taxon>Magnoliopsida</taxon>
        <taxon>eudicotyledons</taxon>
        <taxon>Gunneridae</taxon>
        <taxon>Pentapetalae</taxon>
        <taxon>asterids</taxon>
        <taxon>campanulids</taxon>
        <taxon>Asterales</taxon>
        <taxon>Asteraceae</taxon>
        <taxon>Asteroideae</taxon>
        <taxon>Heliantheae alliance</taxon>
        <taxon>Eupatorieae</taxon>
        <taxon>Mikania</taxon>
    </lineage>
</organism>
<gene>
    <name evidence="1" type="ORF">E3N88_26765</name>
</gene>